<dbReference type="PANTHER" id="PTHR11931">
    <property type="entry name" value="PHOSPHOGLYCERATE MUTASE"/>
    <property type="match status" value="1"/>
</dbReference>
<feature type="compositionally biased region" description="Polar residues" evidence="8">
    <location>
        <begin position="40"/>
        <end position="57"/>
    </location>
</feature>
<feature type="compositionally biased region" description="Basic and acidic residues" evidence="8">
    <location>
        <begin position="1"/>
        <end position="15"/>
    </location>
</feature>
<comment type="similarity">
    <text evidence="1">Belongs to the phosphoglycerate mutase family. BPG-dependent PGAM subfamily.</text>
</comment>
<dbReference type="CDD" id="cd07067">
    <property type="entry name" value="HP_PGM_like"/>
    <property type="match status" value="1"/>
</dbReference>
<feature type="binding site" evidence="6">
    <location>
        <position position="173"/>
    </location>
    <ligand>
        <name>substrate</name>
    </ligand>
</feature>
<feature type="site" description="Transition state stabilizer" evidence="7">
    <location>
        <position position="291"/>
    </location>
</feature>
<dbReference type="SUPFAM" id="SSF53254">
    <property type="entry name" value="Phosphoglycerate mutase-like"/>
    <property type="match status" value="1"/>
</dbReference>
<keyword evidence="3" id="KW-0324">Glycolysis</keyword>
<dbReference type="EC" id="5.4.2.11" evidence="2"/>
<dbReference type="InterPro" id="IPR005952">
    <property type="entry name" value="Phosphogly_mut1"/>
</dbReference>
<dbReference type="AlphaFoldDB" id="A0A0G4I3Y2"/>
<feature type="region of interest" description="Disordered" evidence="8">
    <location>
        <begin position="1"/>
        <end position="64"/>
    </location>
</feature>
<feature type="binding site" evidence="6">
    <location>
        <begin position="212"/>
        <end position="215"/>
    </location>
    <ligand>
        <name>substrate</name>
    </ligand>
</feature>
<gene>
    <name evidence="9" type="ORF">Cvel_1776</name>
</gene>
<evidence type="ECO:0000256" key="4">
    <source>
        <dbReference type="ARBA" id="ARBA00023235"/>
    </source>
</evidence>
<evidence type="ECO:0000256" key="8">
    <source>
        <dbReference type="SAM" id="MobiDB-lite"/>
    </source>
</evidence>
<proteinExistence type="inferred from homology"/>
<dbReference type="GO" id="GO:0006096">
    <property type="term" value="P:glycolytic process"/>
    <property type="evidence" value="ECO:0007669"/>
    <property type="project" value="UniProtKB-KW"/>
</dbReference>
<organism evidence="9">
    <name type="scientific">Chromera velia CCMP2878</name>
    <dbReference type="NCBI Taxonomy" id="1169474"/>
    <lineage>
        <taxon>Eukaryota</taxon>
        <taxon>Sar</taxon>
        <taxon>Alveolata</taxon>
        <taxon>Colpodellida</taxon>
        <taxon>Chromeraceae</taxon>
        <taxon>Chromera</taxon>
    </lineage>
</organism>
<evidence type="ECO:0000313" key="9">
    <source>
        <dbReference type="EMBL" id="CEM51691.1"/>
    </source>
</evidence>
<dbReference type="Pfam" id="PF00300">
    <property type="entry name" value="His_Phos_1"/>
    <property type="match status" value="1"/>
</dbReference>
<evidence type="ECO:0000256" key="7">
    <source>
        <dbReference type="PIRSR" id="PIRSR613078-3"/>
    </source>
</evidence>
<evidence type="ECO:0000256" key="5">
    <source>
        <dbReference type="PIRSR" id="PIRSR613078-1"/>
    </source>
</evidence>
<dbReference type="EMBL" id="CDMZ01005023">
    <property type="protein sequence ID" value="CEM51691.1"/>
    <property type="molecule type" value="Genomic_DNA"/>
</dbReference>
<evidence type="ECO:0000256" key="6">
    <source>
        <dbReference type="PIRSR" id="PIRSR613078-2"/>
    </source>
</evidence>
<name>A0A0G4I3Y2_9ALVE</name>
<dbReference type="GO" id="GO:0004619">
    <property type="term" value="F:phosphoglycerate mutase activity"/>
    <property type="evidence" value="ECO:0007669"/>
    <property type="project" value="UniProtKB-EC"/>
</dbReference>
<feature type="binding site" evidence="6">
    <location>
        <begin position="239"/>
        <end position="240"/>
    </location>
    <ligand>
        <name>substrate</name>
    </ligand>
</feature>
<feature type="active site" description="Proton donor/acceptor" evidence="5">
    <location>
        <position position="212"/>
    </location>
</feature>
<evidence type="ECO:0000256" key="1">
    <source>
        <dbReference type="ARBA" id="ARBA00006717"/>
    </source>
</evidence>
<accession>A0A0G4I3Y2</accession>
<dbReference type="Gene3D" id="3.40.50.1240">
    <property type="entry name" value="Phosphoglycerate mutase-like"/>
    <property type="match status" value="1"/>
</dbReference>
<dbReference type="PhylomeDB" id="A0A0G4I3Y2"/>
<feature type="binding site" evidence="6">
    <location>
        <position position="223"/>
    </location>
    <ligand>
        <name>substrate</name>
    </ligand>
</feature>
<reference evidence="9" key="1">
    <citation type="submission" date="2014-11" db="EMBL/GenBank/DDBJ databases">
        <authorList>
            <person name="Otto D Thomas"/>
            <person name="Naeem Raeece"/>
        </authorList>
    </citation>
    <scope>NUCLEOTIDE SEQUENCE</scope>
</reference>
<keyword evidence="4" id="KW-0413">Isomerase</keyword>
<dbReference type="InterPro" id="IPR029033">
    <property type="entry name" value="His_PPase_superfam"/>
</dbReference>
<feature type="active site" description="Tele-phosphohistidine intermediate" evidence="5">
    <location>
        <position position="120"/>
    </location>
</feature>
<dbReference type="SMART" id="SM00855">
    <property type="entry name" value="PGAM"/>
    <property type="match status" value="1"/>
</dbReference>
<dbReference type="InterPro" id="IPR013078">
    <property type="entry name" value="His_Pase_superF_clade-1"/>
</dbReference>
<dbReference type="VEuPathDB" id="CryptoDB:Cvel_1776"/>
<protein>
    <recommendedName>
        <fullName evidence="2">phosphoglycerate mutase (2,3-diphosphoglycerate-dependent)</fullName>
        <ecNumber evidence="2">5.4.2.11</ecNumber>
    </recommendedName>
</protein>
<sequence>MPPIENHQRDPESSRHPQTTVRRLRSLVLPSEKRRPSVLCGSSTSVGGSTKAENSSPPLGLGRMPTLEDEEMRMADYMEQMDHYKHFYSPGTFPDHNLILQTPMRPREDKVPPRLILIRHGRSTWNLEGRMQGWADPPLADVGHDDARKSALKLLTLHPPVDTERIFCSDLERSRATCKYVLDILRRQRHIEFGEFAEDFPLDMREDQRLRERHYGAFSGHLKSENTEVFGSGLLEKVRRGAFERPPVGGEPHCEKGGESLKDCQDRVKSFVHEEMIPRLNRGEDVVIVGHNNLIRSMLPLVDLTLQLEFVEHVPPPKQDTPLVFHIGCDTAEECGVDPAEWRGDGQGHYSDAWLNLVQLEGGEVVGVTVSGAEGEGKGLTEEEIWRDVPYD</sequence>
<evidence type="ECO:0000256" key="2">
    <source>
        <dbReference type="ARBA" id="ARBA00012028"/>
    </source>
</evidence>
<feature type="binding site" evidence="6">
    <location>
        <begin position="119"/>
        <end position="126"/>
    </location>
    <ligand>
        <name>substrate</name>
    </ligand>
</feature>
<evidence type="ECO:0000256" key="3">
    <source>
        <dbReference type="ARBA" id="ARBA00023152"/>
    </source>
</evidence>